<dbReference type="AlphaFoldDB" id="U3PBS3"/>
<dbReference type="KEGG" id="lxy:O159_07650"/>
<keyword evidence="2" id="KW-1185">Reference proteome</keyword>
<name>U3PBS3_LEIXC</name>
<dbReference type="STRING" id="1389489.O159_07650"/>
<dbReference type="SUPFAM" id="SSF53649">
    <property type="entry name" value="Alkaline phosphatase-like"/>
    <property type="match status" value="1"/>
</dbReference>
<accession>U3PBS3</accession>
<gene>
    <name evidence="1" type="ORF">O159_07650</name>
</gene>
<sequence>MSRSSPSERSTRPDTCTAAALREYAAAIGRVDAHLGRLLAEIEARVARTGAEEEWLVALTTDHGHLDEGGHGGGEAVLPRSFLALCRYGSADPLPIGTSIEPWEVVSLLLRDLER</sequence>
<dbReference type="PATRIC" id="fig|1389489.3.peg.739"/>
<evidence type="ECO:0000313" key="2">
    <source>
        <dbReference type="Proteomes" id="UP000016743"/>
    </source>
</evidence>
<evidence type="ECO:0008006" key="3">
    <source>
        <dbReference type="Google" id="ProtNLM"/>
    </source>
</evidence>
<dbReference type="Proteomes" id="UP000016743">
    <property type="component" value="Chromosome"/>
</dbReference>
<proteinExistence type="predicted"/>
<evidence type="ECO:0000313" key="1">
    <source>
        <dbReference type="EMBL" id="AGW40928.1"/>
    </source>
</evidence>
<dbReference type="HOGENOM" id="CLU_2105915_0_0_11"/>
<dbReference type="InterPro" id="IPR017850">
    <property type="entry name" value="Alkaline_phosphatase_core_sf"/>
</dbReference>
<dbReference type="EMBL" id="CP006734">
    <property type="protein sequence ID" value="AGW40928.1"/>
    <property type="molecule type" value="Genomic_DNA"/>
</dbReference>
<organism evidence="1 2">
    <name type="scientific">Leifsonia xyli subsp. cynodontis DSM 46306</name>
    <dbReference type="NCBI Taxonomy" id="1389489"/>
    <lineage>
        <taxon>Bacteria</taxon>
        <taxon>Bacillati</taxon>
        <taxon>Actinomycetota</taxon>
        <taxon>Actinomycetes</taxon>
        <taxon>Micrococcales</taxon>
        <taxon>Microbacteriaceae</taxon>
        <taxon>Leifsonia</taxon>
    </lineage>
</organism>
<dbReference type="Gene3D" id="3.40.720.10">
    <property type="entry name" value="Alkaline Phosphatase, subunit A"/>
    <property type="match status" value="1"/>
</dbReference>
<dbReference type="eggNOG" id="COG1524">
    <property type="taxonomic scope" value="Bacteria"/>
</dbReference>
<protein>
    <recommendedName>
        <fullName evidence="3">Sulfatase N-terminal domain-containing protein</fullName>
    </recommendedName>
</protein>
<reference evidence="1 2" key="1">
    <citation type="journal article" date="2013" name="Genome Announc.">
        <title>Complete Genome Sequence of Leifsonia xyli subsp. cynodontis Strain DSM46306, a Gram-Positive Bacterial Pathogen of Grasses.</title>
        <authorList>
            <person name="Monteiro-Vitorello C.B."/>
            <person name="Zerillo M.M."/>
            <person name="Van Sluys M.A."/>
            <person name="Camargo L.E."/>
            <person name="Kitajima J.P."/>
        </authorList>
    </citation>
    <scope>NUCLEOTIDE SEQUENCE [LARGE SCALE GENOMIC DNA]</scope>
    <source>
        <strain evidence="1 2">DSM 46306</strain>
    </source>
</reference>